<accession>A0A4R2GQA7</accession>
<organism evidence="1 2">
    <name type="scientific">Camelimonas lactis</name>
    <dbReference type="NCBI Taxonomy" id="659006"/>
    <lineage>
        <taxon>Bacteria</taxon>
        <taxon>Pseudomonadati</taxon>
        <taxon>Pseudomonadota</taxon>
        <taxon>Alphaproteobacteria</taxon>
        <taxon>Hyphomicrobiales</taxon>
        <taxon>Chelatococcaceae</taxon>
        <taxon>Camelimonas</taxon>
    </lineage>
</organism>
<dbReference type="EMBL" id="SLWL01000011">
    <property type="protein sequence ID" value="TCO11754.1"/>
    <property type="molecule type" value="Genomic_DNA"/>
</dbReference>
<proteinExistence type="predicted"/>
<keyword evidence="2" id="KW-1185">Reference proteome</keyword>
<dbReference type="RefSeq" id="WP_132008389.1">
    <property type="nucleotide sequence ID" value="NZ_JBHUNN010000002.1"/>
</dbReference>
<sequence>MKVLLIHADLLPPFAHAIPEGVTLVLVETPPEIIAAYGLADVAPPAGAKTPCAPRCARP</sequence>
<gene>
    <name evidence="1" type="ORF">EV666_11128</name>
</gene>
<dbReference type="Proteomes" id="UP000294881">
    <property type="component" value="Unassembled WGS sequence"/>
</dbReference>
<evidence type="ECO:0000313" key="1">
    <source>
        <dbReference type="EMBL" id="TCO11754.1"/>
    </source>
</evidence>
<dbReference type="AlphaFoldDB" id="A0A4R2GQA7"/>
<protein>
    <submittedName>
        <fullName evidence="1">Uncharacterized protein</fullName>
    </submittedName>
</protein>
<comment type="caution">
    <text evidence="1">The sequence shown here is derived from an EMBL/GenBank/DDBJ whole genome shotgun (WGS) entry which is preliminary data.</text>
</comment>
<evidence type="ECO:0000313" key="2">
    <source>
        <dbReference type="Proteomes" id="UP000294881"/>
    </source>
</evidence>
<name>A0A4R2GQA7_9HYPH</name>
<reference evidence="1 2" key="1">
    <citation type="submission" date="2019-03" db="EMBL/GenBank/DDBJ databases">
        <title>Genomic Encyclopedia of Type Strains, Phase IV (KMG-IV): sequencing the most valuable type-strain genomes for metagenomic binning, comparative biology and taxonomic classification.</title>
        <authorList>
            <person name="Goeker M."/>
        </authorList>
    </citation>
    <scope>NUCLEOTIDE SEQUENCE [LARGE SCALE GENOMIC DNA]</scope>
    <source>
        <strain evidence="1 2">DSM 22958</strain>
    </source>
</reference>